<keyword evidence="5" id="KW-1185">Reference proteome</keyword>
<dbReference type="SUPFAM" id="SSF56300">
    <property type="entry name" value="Metallo-dependent phosphatases"/>
    <property type="match status" value="1"/>
</dbReference>
<dbReference type="PANTHER" id="PTHR31302:SF31">
    <property type="entry name" value="PHOSPHODIESTERASE YAEI"/>
    <property type="match status" value="1"/>
</dbReference>
<dbReference type="InterPro" id="IPR051158">
    <property type="entry name" value="Metallophosphoesterase_sf"/>
</dbReference>
<evidence type="ECO:0000256" key="1">
    <source>
        <dbReference type="ARBA" id="ARBA00022723"/>
    </source>
</evidence>
<dbReference type="GO" id="GO:0009245">
    <property type="term" value="P:lipid A biosynthetic process"/>
    <property type="evidence" value="ECO:0007669"/>
    <property type="project" value="TreeGrafter"/>
</dbReference>
<keyword evidence="1" id="KW-0479">Metal-binding</keyword>
<evidence type="ECO:0000256" key="2">
    <source>
        <dbReference type="ARBA" id="ARBA00022801"/>
    </source>
</evidence>
<dbReference type="STRING" id="266892.SAMN04488054_12022"/>
<evidence type="ECO:0000313" key="4">
    <source>
        <dbReference type="EMBL" id="SFM18408.1"/>
    </source>
</evidence>
<evidence type="ECO:0000313" key="5">
    <source>
        <dbReference type="Proteomes" id="UP000199668"/>
    </source>
</evidence>
<dbReference type="RefSeq" id="WP_177195560.1">
    <property type="nucleotide sequence ID" value="NZ_FOTY01000020.1"/>
</dbReference>
<dbReference type="AlphaFoldDB" id="A0A1I4NSA5"/>
<dbReference type="InterPro" id="IPR004843">
    <property type="entry name" value="Calcineurin-like_PHP"/>
</dbReference>
<protein>
    <recommendedName>
        <fullName evidence="3">Calcineurin-like phosphoesterase domain-containing protein</fullName>
    </recommendedName>
</protein>
<dbReference type="PANTHER" id="PTHR31302">
    <property type="entry name" value="TRANSMEMBRANE PROTEIN WITH METALLOPHOSPHOESTERASE DOMAIN-RELATED"/>
    <property type="match status" value="1"/>
</dbReference>
<dbReference type="Gene3D" id="3.60.21.10">
    <property type="match status" value="1"/>
</dbReference>
<keyword evidence="2" id="KW-0378">Hydrolase</keyword>
<proteinExistence type="predicted"/>
<reference evidence="4 5" key="1">
    <citation type="submission" date="2016-10" db="EMBL/GenBank/DDBJ databases">
        <authorList>
            <person name="de Groot N.N."/>
        </authorList>
    </citation>
    <scope>NUCLEOTIDE SEQUENCE [LARGE SCALE GENOMIC DNA]</scope>
    <source>
        <strain evidence="4 5">CGMCC 1.6134</strain>
    </source>
</reference>
<dbReference type="GO" id="GO:0008758">
    <property type="term" value="F:UDP-2,3-diacylglucosamine hydrolase activity"/>
    <property type="evidence" value="ECO:0007669"/>
    <property type="project" value="TreeGrafter"/>
</dbReference>
<dbReference type="GO" id="GO:0016020">
    <property type="term" value="C:membrane"/>
    <property type="evidence" value="ECO:0007669"/>
    <property type="project" value="GOC"/>
</dbReference>
<dbReference type="CDD" id="cd07385">
    <property type="entry name" value="MPP_YkuE_C"/>
    <property type="match status" value="1"/>
</dbReference>
<name>A0A1I4NSA5_9BACI</name>
<gene>
    <name evidence="4" type="ORF">SAMN04488054_12022</name>
</gene>
<sequence length="274" mass="29977">MTKKRWLLLILVIAAVAIGAKSYYDTNVLHTGDVTFTTGEIPADTSIRMLQISDVHNKQFGGDNQALIHAAENADPDMIVVTGDLVDKGTSSMEPMLQLMEALTNVTEKIYFVTGNHEYDNPHTQTLLEGLKERGITILDNTNRQVEVNGAVINLAGIDDHYTNHDNMTGAFQGINEEHYTILLSHAPLVVRDETAARADLVLSGHTHGRQVRFPIIGGLISPGEKLFPTYDKGTYSFASGSHLYIDSGLGTSVLPIRFLNQSQMTVVTVEGQT</sequence>
<dbReference type="EMBL" id="FOTY01000020">
    <property type="protein sequence ID" value="SFM18408.1"/>
    <property type="molecule type" value="Genomic_DNA"/>
</dbReference>
<dbReference type="Proteomes" id="UP000199668">
    <property type="component" value="Unassembled WGS sequence"/>
</dbReference>
<dbReference type="Pfam" id="PF00149">
    <property type="entry name" value="Metallophos"/>
    <property type="match status" value="1"/>
</dbReference>
<dbReference type="InterPro" id="IPR029052">
    <property type="entry name" value="Metallo-depent_PP-like"/>
</dbReference>
<evidence type="ECO:0000259" key="3">
    <source>
        <dbReference type="Pfam" id="PF00149"/>
    </source>
</evidence>
<feature type="domain" description="Calcineurin-like phosphoesterase" evidence="3">
    <location>
        <begin position="48"/>
        <end position="209"/>
    </location>
</feature>
<dbReference type="GO" id="GO:0046872">
    <property type="term" value="F:metal ion binding"/>
    <property type="evidence" value="ECO:0007669"/>
    <property type="project" value="UniProtKB-KW"/>
</dbReference>
<organism evidence="4 5">
    <name type="scientific">Salibacterium qingdaonense</name>
    <dbReference type="NCBI Taxonomy" id="266892"/>
    <lineage>
        <taxon>Bacteria</taxon>
        <taxon>Bacillati</taxon>
        <taxon>Bacillota</taxon>
        <taxon>Bacilli</taxon>
        <taxon>Bacillales</taxon>
        <taxon>Bacillaceae</taxon>
    </lineage>
</organism>
<accession>A0A1I4NSA5</accession>